<reference evidence="1 2" key="1">
    <citation type="submission" date="2020-01" db="EMBL/GenBank/DDBJ databases">
        <title>Whole genome and functional gene identification of agarase of Vibrio HN897.</title>
        <authorList>
            <person name="Liu Y."/>
            <person name="Zhao Z."/>
        </authorList>
    </citation>
    <scope>NUCLEOTIDE SEQUENCE [LARGE SCALE GENOMIC DNA]</scope>
    <source>
        <strain evidence="1 2">HN897</strain>
    </source>
</reference>
<dbReference type="KEGG" id="vas:GT360_07025"/>
<evidence type="ECO:0000313" key="2">
    <source>
        <dbReference type="Proteomes" id="UP000464262"/>
    </source>
</evidence>
<dbReference type="RefSeq" id="WP_164648184.1">
    <property type="nucleotide sequence ID" value="NZ_CP047475.1"/>
</dbReference>
<keyword evidence="2" id="KW-1185">Reference proteome</keyword>
<sequence length="232" mass="26519">MPVLNESPQLLISSSANVLPFIKYCEKQKVDWLSIAHKSGIKRDLLKSLEWYMSRDLMRFVQLLSLETTPTLGIDVAMESTLNEVAPDIARLVANVGSLEQALSIVIESMNVLNSHVKFWAERIDRHWFICHMASIPKHAAGFSQAEWYRTGCIIQLCRHFYGQNWFPHEIRVAGDDTPDVVKRLRAVKHIEFGKPFGAILVGEQSHFDLVDQYTSTMDWQEATLKLLSNYA</sequence>
<protein>
    <submittedName>
        <fullName evidence="1">Uncharacterized protein</fullName>
    </submittedName>
</protein>
<name>A0A7Z2T2W0_9VIBR</name>
<proteinExistence type="predicted"/>
<evidence type="ECO:0000313" key="1">
    <source>
        <dbReference type="EMBL" id="QIA63282.1"/>
    </source>
</evidence>
<organism evidence="1 2">
    <name type="scientific">Vibrio astriarenae</name>
    <dbReference type="NCBI Taxonomy" id="1481923"/>
    <lineage>
        <taxon>Bacteria</taxon>
        <taxon>Pseudomonadati</taxon>
        <taxon>Pseudomonadota</taxon>
        <taxon>Gammaproteobacteria</taxon>
        <taxon>Vibrionales</taxon>
        <taxon>Vibrionaceae</taxon>
        <taxon>Vibrio</taxon>
    </lineage>
</organism>
<dbReference type="Proteomes" id="UP000464262">
    <property type="component" value="Chromosome 1"/>
</dbReference>
<dbReference type="EMBL" id="CP047475">
    <property type="protein sequence ID" value="QIA63282.1"/>
    <property type="molecule type" value="Genomic_DNA"/>
</dbReference>
<dbReference type="AlphaFoldDB" id="A0A7Z2T2W0"/>
<accession>A0A7Z2T2W0</accession>
<gene>
    <name evidence="1" type="ORF">GT360_07025</name>
</gene>